<dbReference type="Proteomes" id="UP000479335">
    <property type="component" value="Unassembled WGS sequence"/>
</dbReference>
<dbReference type="EMBL" id="WWCN01000005">
    <property type="protein sequence ID" value="MYM22982.1"/>
    <property type="molecule type" value="Genomic_DNA"/>
</dbReference>
<proteinExistence type="predicted"/>
<sequence length="138" mass="15761">MTTNFLDAAADRSLQWGRMLDAYDSYRKILDAVTAAENLHQQHSQMLGMIEEARLRFTEALAGLNRAKEFSLEDLFNSDDDGYQRYLLHIKKTITGLEEVFLLHAARVLRPSQHPVSLLRRIRQLTATHPAIAPPQFA</sequence>
<comment type="caution">
    <text evidence="1">The sequence shown here is derived from an EMBL/GenBank/DDBJ whole genome shotgun (WGS) entry which is preliminary data.</text>
</comment>
<evidence type="ECO:0000313" key="2">
    <source>
        <dbReference type="Proteomes" id="UP000479335"/>
    </source>
</evidence>
<evidence type="ECO:0000313" key="1">
    <source>
        <dbReference type="EMBL" id="MYM22982.1"/>
    </source>
</evidence>
<organism evidence="1 2">
    <name type="scientific">Duganella flavida</name>
    <dbReference type="NCBI Taxonomy" id="2692175"/>
    <lineage>
        <taxon>Bacteria</taxon>
        <taxon>Pseudomonadati</taxon>
        <taxon>Pseudomonadota</taxon>
        <taxon>Betaproteobacteria</taxon>
        <taxon>Burkholderiales</taxon>
        <taxon>Oxalobacteraceae</taxon>
        <taxon>Telluria group</taxon>
        <taxon>Duganella</taxon>
    </lineage>
</organism>
<gene>
    <name evidence="1" type="ORF">GTP46_10030</name>
</gene>
<keyword evidence="2" id="KW-1185">Reference proteome</keyword>
<accession>A0A6L8KAT6</accession>
<protein>
    <submittedName>
        <fullName evidence="1">Uncharacterized protein</fullName>
    </submittedName>
</protein>
<dbReference type="AlphaFoldDB" id="A0A6L8KAT6"/>
<dbReference type="RefSeq" id="WP_161006479.1">
    <property type="nucleotide sequence ID" value="NZ_WWCN01000005.1"/>
</dbReference>
<name>A0A6L8KAT6_9BURK</name>
<reference evidence="1 2" key="1">
    <citation type="submission" date="2019-12" db="EMBL/GenBank/DDBJ databases">
        <title>Novel species isolated from a subtropical stream in China.</title>
        <authorList>
            <person name="Lu H."/>
        </authorList>
    </citation>
    <scope>NUCLEOTIDE SEQUENCE [LARGE SCALE GENOMIC DNA]</scope>
    <source>
        <strain evidence="1 2">FT135W</strain>
    </source>
</reference>